<dbReference type="PRINTS" id="PR00171">
    <property type="entry name" value="SUGRTRNSPORT"/>
</dbReference>
<feature type="transmembrane region" description="Helical" evidence="9">
    <location>
        <begin position="12"/>
        <end position="31"/>
    </location>
</feature>
<comment type="caution">
    <text evidence="11">The sequence shown here is derived from an EMBL/GenBank/DDBJ whole genome shotgun (WGS) entry which is preliminary data.</text>
</comment>
<keyword evidence="5 9" id="KW-1133">Transmembrane helix</keyword>
<evidence type="ECO:0000256" key="2">
    <source>
        <dbReference type="ARBA" id="ARBA00010992"/>
    </source>
</evidence>
<dbReference type="FunFam" id="1.20.1250.20:FF:000026">
    <property type="entry name" value="MFS quinate transporter QutD"/>
    <property type="match status" value="1"/>
</dbReference>
<sequence>MGQGRFMKNYRVYILTSVAYLGSLLFDAFIYDTGTCSLTRDGLGYDTGVMGSVLALDSFKKDFGLPVGSGGFADSENASISSNVVSLLTAGCFFGSIFAAYINDRIGRRYSLMLFSLVFLVGAAVQVGAHHQIGTIYAGRVVAGLGIGGMSSITPVFVSENAPPEQRGRIAGLFQEFLVIGSTFAYWLDYGVALHIPEGTSQWRIPVAIQLVPGGLMLIGLFFLKESPRWLMKQGRQEEALNSLAYIRNESEDNEDVLREIAEIRAAIEEETASTEGVTWKECLQKSNRYRFLIAFVMMFWQQFSGTNSIGYYAPQIFASVGINATNTSLFATGIYGTVKVVATAIFLLIGIDRWGRKYSMMGGAAWMAVMMFIIGAVLATNPPNPDSSSVSSASIAMVTMIYLYVIGYSFSWGPTPWVYLGEIFPTRLRSYGVGLGSATQWLFNFVITEITPRAINSIHWKTFIMFGCFCTGMGVFVTFFVKETKGKTLEEMDLVFGSIDEAQRRADVEATLHKNNFEHAEHQEERQGSSSR</sequence>
<dbReference type="AlphaFoldDB" id="A0A9W9TX31"/>
<accession>A0A9W9TX31</accession>
<dbReference type="OrthoDB" id="508119at2759"/>
<evidence type="ECO:0000256" key="4">
    <source>
        <dbReference type="ARBA" id="ARBA00022692"/>
    </source>
</evidence>
<evidence type="ECO:0000313" key="12">
    <source>
        <dbReference type="Proteomes" id="UP001147733"/>
    </source>
</evidence>
<dbReference type="InterPro" id="IPR020846">
    <property type="entry name" value="MFS_dom"/>
</dbReference>
<dbReference type="PANTHER" id="PTHR48022">
    <property type="entry name" value="PLASTIDIC GLUCOSE TRANSPORTER 4"/>
    <property type="match status" value="1"/>
</dbReference>
<keyword evidence="6 9" id="KW-0472">Membrane</keyword>
<protein>
    <recommendedName>
        <fullName evidence="10">Major facilitator superfamily (MFS) profile domain-containing protein</fullName>
    </recommendedName>
</protein>
<dbReference type="NCBIfam" id="TIGR00879">
    <property type="entry name" value="SP"/>
    <property type="match status" value="1"/>
</dbReference>
<evidence type="ECO:0000256" key="8">
    <source>
        <dbReference type="SAM" id="Coils"/>
    </source>
</evidence>
<feature type="transmembrane region" description="Helical" evidence="9">
    <location>
        <begin position="135"/>
        <end position="158"/>
    </location>
</feature>
<dbReference type="PROSITE" id="PS50850">
    <property type="entry name" value="MFS"/>
    <property type="match status" value="1"/>
</dbReference>
<keyword evidence="3 7" id="KW-0813">Transport</keyword>
<dbReference type="GeneID" id="81379004"/>
<evidence type="ECO:0000256" key="6">
    <source>
        <dbReference type="ARBA" id="ARBA00023136"/>
    </source>
</evidence>
<comment type="similarity">
    <text evidence="2 7">Belongs to the major facilitator superfamily. Sugar transporter (TC 2.A.1.1) family.</text>
</comment>
<feature type="coiled-coil region" evidence="8">
    <location>
        <begin position="247"/>
        <end position="274"/>
    </location>
</feature>
<evidence type="ECO:0000256" key="9">
    <source>
        <dbReference type="SAM" id="Phobius"/>
    </source>
</evidence>
<dbReference type="PANTHER" id="PTHR48022:SF23">
    <property type="entry name" value="MAJOR FACILITATOR SUPERFAMILY (MFS) PROFILE DOMAIN-CONTAINING PROTEIN"/>
    <property type="match status" value="1"/>
</dbReference>
<dbReference type="InterPro" id="IPR050360">
    <property type="entry name" value="MFS_Sugar_Transporters"/>
</dbReference>
<evidence type="ECO:0000256" key="7">
    <source>
        <dbReference type="RuleBase" id="RU003346"/>
    </source>
</evidence>
<evidence type="ECO:0000256" key="5">
    <source>
        <dbReference type="ARBA" id="ARBA00022989"/>
    </source>
</evidence>
<feature type="transmembrane region" description="Helical" evidence="9">
    <location>
        <begin position="334"/>
        <end position="352"/>
    </location>
</feature>
<feature type="transmembrane region" description="Helical" evidence="9">
    <location>
        <begin position="391"/>
        <end position="411"/>
    </location>
</feature>
<proteinExistence type="inferred from homology"/>
<organism evidence="11 12">
    <name type="scientific">Penicillium citrinum</name>
    <dbReference type="NCBI Taxonomy" id="5077"/>
    <lineage>
        <taxon>Eukaryota</taxon>
        <taxon>Fungi</taxon>
        <taxon>Dikarya</taxon>
        <taxon>Ascomycota</taxon>
        <taxon>Pezizomycotina</taxon>
        <taxon>Eurotiomycetes</taxon>
        <taxon>Eurotiomycetidae</taxon>
        <taxon>Eurotiales</taxon>
        <taxon>Aspergillaceae</taxon>
        <taxon>Penicillium</taxon>
    </lineage>
</organism>
<dbReference type="Gene3D" id="1.20.1250.20">
    <property type="entry name" value="MFS general substrate transporter like domains"/>
    <property type="match status" value="1"/>
</dbReference>
<evidence type="ECO:0000256" key="1">
    <source>
        <dbReference type="ARBA" id="ARBA00004141"/>
    </source>
</evidence>
<feature type="transmembrane region" description="Helical" evidence="9">
    <location>
        <begin position="432"/>
        <end position="452"/>
    </location>
</feature>
<name>A0A9W9TX31_PENCI</name>
<feature type="transmembrane region" description="Helical" evidence="9">
    <location>
        <begin position="84"/>
        <end position="103"/>
    </location>
</feature>
<evidence type="ECO:0000313" key="11">
    <source>
        <dbReference type="EMBL" id="KAJ5242590.1"/>
    </source>
</evidence>
<comment type="subcellular location">
    <subcellularLocation>
        <location evidence="1">Membrane</location>
        <topology evidence="1">Multi-pass membrane protein</topology>
    </subcellularLocation>
</comment>
<feature type="transmembrane region" description="Helical" evidence="9">
    <location>
        <begin position="464"/>
        <end position="482"/>
    </location>
</feature>
<feature type="transmembrane region" description="Helical" evidence="9">
    <location>
        <begin position="203"/>
        <end position="224"/>
    </location>
</feature>
<dbReference type="GO" id="GO:0016020">
    <property type="term" value="C:membrane"/>
    <property type="evidence" value="ECO:0007669"/>
    <property type="project" value="UniProtKB-SubCell"/>
</dbReference>
<feature type="transmembrane region" description="Helical" evidence="9">
    <location>
        <begin position="292"/>
        <end position="314"/>
    </location>
</feature>
<feature type="transmembrane region" description="Helical" evidence="9">
    <location>
        <begin position="359"/>
        <end position="379"/>
    </location>
</feature>
<dbReference type="RefSeq" id="XP_056505594.1">
    <property type="nucleotide sequence ID" value="XM_056639837.1"/>
</dbReference>
<keyword evidence="12" id="KW-1185">Reference proteome</keyword>
<feature type="transmembrane region" description="Helical" evidence="9">
    <location>
        <begin position="170"/>
        <end position="188"/>
    </location>
</feature>
<evidence type="ECO:0000259" key="10">
    <source>
        <dbReference type="PROSITE" id="PS50850"/>
    </source>
</evidence>
<dbReference type="InterPro" id="IPR005828">
    <property type="entry name" value="MFS_sugar_transport-like"/>
</dbReference>
<evidence type="ECO:0000256" key="3">
    <source>
        <dbReference type="ARBA" id="ARBA00022448"/>
    </source>
</evidence>
<dbReference type="Pfam" id="PF00083">
    <property type="entry name" value="Sugar_tr"/>
    <property type="match status" value="1"/>
</dbReference>
<dbReference type="EMBL" id="JAPQKT010000001">
    <property type="protein sequence ID" value="KAJ5242590.1"/>
    <property type="molecule type" value="Genomic_DNA"/>
</dbReference>
<dbReference type="PROSITE" id="PS00217">
    <property type="entry name" value="SUGAR_TRANSPORT_2"/>
    <property type="match status" value="1"/>
</dbReference>
<feature type="domain" description="Major facilitator superfamily (MFS) profile" evidence="10">
    <location>
        <begin position="1"/>
        <end position="486"/>
    </location>
</feature>
<dbReference type="InterPro" id="IPR005829">
    <property type="entry name" value="Sugar_transporter_CS"/>
</dbReference>
<dbReference type="InterPro" id="IPR036259">
    <property type="entry name" value="MFS_trans_sf"/>
</dbReference>
<keyword evidence="4 9" id="KW-0812">Transmembrane</keyword>
<gene>
    <name evidence="11" type="ORF">N7469_000917</name>
</gene>
<feature type="transmembrane region" description="Helical" evidence="9">
    <location>
        <begin position="110"/>
        <end position="129"/>
    </location>
</feature>
<reference evidence="11" key="1">
    <citation type="submission" date="2022-11" db="EMBL/GenBank/DDBJ databases">
        <authorList>
            <person name="Petersen C."/>
        </authorList>
    </citation>
    <scope>NUCLEOTIDE SEQUENCE</scope>
    <source>
        <strain evidence="11">IBT 23319</strain>
    </source>
</reference>
<dbReference type="GO" id="GO:0005351">
    <property type="term" value="F:carbohydrate:proton symporter activity"/>
    <property type="evidence" value="ECO:0007669"/>
    <property type="project" value="TreeGrafter"/>
</dbReference>
<reference evidence="11" key="2">
    <citation type="journal article" date="2023" name="IMA Fungus">
        <title>Comparative genomic study of the Penicillium genus elucidates a diverse pangenome and 15 lateral gene transfer events.</title>
        <authorList>
            <person name="Petersen C."/>
            <person name="Sorensen T."/>
            <person name="Nielsen M.R."/>
            <person name="Sondergaard T.E."/>
            <person name="Sorensen J.L."/>
            <person name="Fitzpatrick D.A."/>
            <person name="Frisvad J.C."/>
            <person name="Nielsen K.L."/>
        </authorList>
    </citation>
    <scope>NUCLEOTIDE SEQUENCE</scope>
    <source>
        <strain evidence="11">IBT 23319</strain>
    </source>
</reference>
<dbReference type="PROSITE" id="PS00216">
    <property type="entry name" value="SUGAR_TRANSPORT_1"/>
    <property type="match status" value="1"/>
</dbReference>
<dbReference type="SUPFAM" id="SSF103473">
    <property type="entry name" value="MFS general substrate transporter"/>
    <property type="match status" value="1"/>
</dbReference>
<dbReference type="Proteomes" id="UP001147733">
    <property type="component" value="Unassembled WGS sequence"/>
</dbReference>
<keyword evidence="8" id="KW-0175">Coiled coil</keyword>
<dbReference type="InterPro" id="IPR003663">
    <property type="entry name" value="Sugar/inositol_transpt"/>
</dbReference>